<accession>A0ABW2BTK6</accession>
<dbReference type="InterPro" id="IPR036388">
    <property type="entry name" value="WH-like_DNA-bd_sf"/>
</dbReference>
<evidence type="ECO:0000256" key="1">
    <source>
        <dbReference type="ARBA" id="ARBA00006479"/>
    </source>
</evidence>
<dbReference type="InterPro" id="IPR019885">
    <property type="entry name" value="Tscrpt_reg_HTH_AsnC-type_CS"/>
</dbReference>
<comment type="caution">
    <text evidence="2">The sequence shown here is derived from an EMBL/GenBank/DDBJ whole genome shotgun (WGS) entry which is preliminary data.</text>
</comment>
<dbReference type="InterPro" id="IPR000600">
    <property type="entry name" value="ROK"/>
</dbReference>
<dbReference type="PANTHER" id="PTHR18964:SF173">
    <property type="entry name" value="GLUCOKINASE"/>
    <property type="match status" value="1"/>
</dbReference>
<dbReference type="InterPro" id="IPR036390">
    <property type="entry name" value="WH_DNA-bd_sf"/>
</dbReference>
<evidence type="ECO:0000313" key="2">
    <source>
        <dbReference type="EMBL" id="MFC6866286.1"/>
    </source>
</evidence>
<dbReference type="SUPFAM" id="SSF46785">
    <property type="entry name" value="Winged helix' DNA-binding domain"/>
    <property type="match status" value="1"/>
</dbReference>
<evidence type="ECO:0000313" key="3">
    <source>
        <dbReference type="Proteomes" id="UP001596337"/>
    </source>
</evidence>
<dbReference type="PROSITE" id="PS00519">
    <property type="entry name" value="HTH_ASNC_1"/>
    <property type="match status" value="1"/>
</dbReference>
<name>A0ABW2BTK6_9PSEU</name>
<dbReference type="Proteomes" id="UP001596337">
    <property type="component" value="Unassembled WGS sequence"/>
</dbReference>
<dbReference type="InterPro" id="IPR043129">
    <property type="entry name" value="ATPase_NBD"/>
</dbReference>
<sequence>MARRASAAGASVGEVFRLIRQGMAATRSDIGRLTGLSRTAVTLRVTQLLDKGLVVERAEGVSTGGRPPVRLRFHADGGTVLAAALGASRAQLAVCDLAGTVLTETEFAVDLADGPDVLLSNAVKYLDQLLAESGRPRDTLWGIGVSVPGAIDVVTGTSLSPAVQPGWGDVAVADYFTTRFGVPTRVDNDVNVLALAEHRRHPDVDDLLVIKASTGIGAGLIAGRRLQRGALGAAGELGHTKVCDADDVSCHCGNTGCLEAVAGGRVLAAECSALGRPVTDAFGVAELVRSGDPEALRLVRQAGRRIGEVIAGAVNLLNPGLIVVGGDLAHAYEPLVAGMREVIYQRATATATRTLRIEPSELHAQAGISACATLILDDVLSRRAVDALLS</sequence>
<dbReference type="Gene3D" id="1.10.10.10">
    <property type="entry name" value="Winged helix-like DNA-binding domain superfamily/Winged helix DNA-binding domain"/>
    <property type="match status" value="1"/>
</dbReference>
<proteinExistence type="inferred from homology"/>
<dbReference type="PANTHER" id="PTHR18964">
    <property type="entry name" value="ROK (REPRESSOR, ORF, KINASE) FAMILY"/>
    <property type="match status" value="1"/>
</dbReference>
<dbReference type="Pfam" id="PF00480">
    <property type="entry name" value="ROK"/>
    <property type="match status" value="1"/>
</dbReference>
<dbReference type="RefSeq" id="WP_345400815.1">
    <property type="nucleotide sequence ID" value="NZ_BAABLA010000102.1"/>
</dbReference>
<comment type="similarity">
    <text evidence="1">Belongs to the ROK (NagC/XylR) family.</text>
</comment>
<protein>
    <submittedName>
        <fullName evidence="2">ROK family protein</fullName>
    </submittedName>
</protein>
<gene>
    <name evidence="2" type="ORF">ACFQGD_03925</name>
</gene>
<dbReference type="EMBL" id="JBHSXX010000001">
    <property type="protein sequence ID" value="MFC6866286.1"/>
    <property type="molecule type" value="Genomic_DNA"/>
</dbReference>
<dbReference type="SUPFAM" id="SSF53067">
    <property type="entry name" value="Actin-like ATPase domain"/>
    <property type="match status" value="1"/>
</dbReference>
<dbReference type="Gene3D" id="3.30.420.40">
    <property type="match status" value="2"/>
</dbReference>
<reference evidence="3" key="1">
    <citation type="journal article" date="2019" name="Int. J. Syst. Evol. Microbiol.">
        <title>The Global Catalogue of Microorganisms (GCM) 10K type strain sequencing project: providing services to taxonomists for standard genome sequencing and annotation.</title>
        <authorList>
            <consortium name="The Broad Institute Genomics Platform"/>
            <consortium name="The Broad Institute Genome Sequencing Center for Infectious Disease"/>
            <person name="Wu L."/>
            <person name="Ma J."/>
        </authorList>
    </citation>
    <scope>NUCLEOTIDE SEQUENCE [LARGE SCALE GENOMIC DNA]</scope>
    <source>
        <strain evidence="3">KCTC 32255</strain>
    </source>
</reference>
<keyword evidence="3" id="KW-1185">Reference proteome</keyword>
<organism evidence="2 3">
    <name type="scientific">Haloechinothrix salitolerans</name>
    <dbReference type="NCBI Taxonomy" id="926830"/>
    <lineage>
        <taxon>Bacteria</taxon>
        <taxon>Bacillati</taxon>
        <taxon>Actinomycetota</taxon>
        <taxon>Actinomycetes</taxon>
        <taxon>Pseudonocardiales</taxon>
        <taxon>Pseudonocardiaceae</taxon>
        <taxon>Haloechinothrix</taxon>
    </lineage>
</organism>